<reference evidence="1" key="1">
    <citation type="submission" date="2018-02" db="EMBL/GenBank/DDBJ databases">
        <title>Rhizophora mucronata_Transcriptome.</title>
        <authorList>
            <person name="Meera S.P."/>
            <person name="Sreeshan A."/>
            <person name="Augustine A."/>
        </authorList>
    </citation>
    <scope>NUCLEOTIDE SEQUENCE</scope>
    <source>
        <tissue evidence="1">Leaf</tissue>
    </source>
</reference>
<organism evidence="1">
    <name type="scientific">Rhizophora mucronata</name>
    <name type="common">Asiatic mangrove</name>
    <dbReference type="NCBI Taxonomy" id="61149"/>
    <lineage>
        <taxon>Eukaryota</taxon>
        <taxon>Viridiplantae</taxon>
        <taxon>Streptophyta</taxon>
        <taxon>Embryophyta</taxon>
        <taxon>Tracheophyta</taxon>
        <taxon>Spermatophyta</taxon>
        <taxon>Magnoliopsida</taxon>
        <taxon>eudicotyledons</taxon>
        <taxon>Gunneridae</taxon>
        <taxon>Pentapetalae</taxon>
        <taxon>rosids</taxon>
        <taxon>fabids</taxon>
        <taxon>Malpighiales</taxon>
        <taxon>Rhizophoraceae</taxon>
        <taxon>Rhizophora</taxon>
    </lineage>
</organism>
<dbReference type="AlphaFoldDB" id="A0A2P2QUN8"/>
<name>A0A2P2QUN8_RHIMU</name>
<sequence length="29" mass="3499">MNFICYPYQAPLMYNRGLTFSTWATPWLL</sequence>
<proteinExistence type="predicted"/>
<accession>A0A2P2QUN8</accession>
<protein>
    <submittedName>
        <fullName evidence="1">Uncharacterized protein</fullName>
    </submittedName>
</protein>
<evidence type="ECO:0000313" key="1">
    <source>
        <dbReference type="EMBL" id="MBX70722.1"/>
    </source>
</evidence>
<dbReference type="EMBL" id="GGEC01090238">
    <property type="protein sequence ID" value="MBX70722.1"/>
    <property type="molecule type" value="Transcribed_RNA"/>
</dbReference>